<reference evidence="2 3" key="2">
    <citation type="submission" date="2019-04" db="EMBL/GenBank/DDBJ databases">
        <title>The genome sequence of big-headed turtle.</title>
        <authorList>
            <person name="Gong S."/>
        </authorList>
    </citation>
    <scope>NUCLEOTIDE SEQUENCE [LARGE SCALE GENOMIC DNA]</scope>
    <source>
        <strain evidence="2">DO16091913</strain>
        <tissue evidence="2">Muscle</tissue>
    </source>
</reference>
<comment type="caution">
    <text evidence="2">The sequence shown here is derived from an EMBL/GenBank/DDBJ whole genome shotgun (WGS) entry which is preliminary data.</text>
</comment>
<evidence type="ECO:0000256" key="1">
    <source>
        <dbReference type="SAM" id="MobiDB-lite"/>
    </source>
</evidence>
<dbReference type="GO" id="GO:0004497">
    <property type="term" value="F:monooxygenase activity"/>
    <property type="evidence" value="ECO:0007669"/>
    <property type="project" value="UniProtKB-KW"/>
</dbReference>
<dbReference type="Proteomes" id="UP000297703">
    <property type="component" value="Unassembled WGS sequence"/>
</dbReference>
<sequence length="122" mass="13093">MRSRKRTTGSHHYTAPSLHTPHRTLPAPPACISPPLHLCLAPLSSRLPLIPAAFTSAFDATGPTPGSTRLSGQHCPMRSSSNLLQFPQTSTGPLSQPLQNPSQYHPPPSFTSPLSLLVLPHH</sequence>
<dbReference type="AlphaFoldDB" id="A0A4D9DPP7"/>
<evidence type="ECO:0000313" key="3">
    <source>
        <dbReference type="Proteomes" id="UP000297703"/>
    </source>
</evidence>
<organism evidence="2 3">
    <name type="scientific">Platysternon megacephalum</name>
    <name type="common">big-headed turtle</name>
    <dbReference type="NCBI Taxonomy" id="55544"/>
    <lineage>
        <taxon>Eukaryota</taxon>
        <taxon>Metazoa</taxon>
        <taxon>Chordata</taxon>
        <taxon>Craniata</taxon>
        <taxon>Vertebrata</taxon>
        <taxon>Euteleostomi</taxon>
        <taxon>Archelosauria</taxon>
        <taxon>Testudinata</taxon>
        <taxon>Testudines</taxon>
        <taxon>Cryptodira</taxon>
        <taxon>Durocryptodira</taxon>
        <taxon>Testudinoidea</taxon>
        <taxon>Platysternidae</taxon>
        <taxon>Platysternon</taxon>
    </lineage>
</organism>
<feature type="compositionally biased region" description="Polar residues" evidence="1">
    <location>
        <begin position="78"/>
        <end position="103"/>
    </location>
</feature>
<keyword evidence="3" id="KW-1185">Reference proteome</keyword>
<reference evidence="2 3" key="1">
    <citation type="submission" date="2019-04" db="EMBL/GenBank/DDBJ databases">
        <title>Draft genome of the big-headed turtle Platysternon megacephalum.</title>
        <authorList>
            <person name="Gong S."/>
        </authorList>
    </citation>
    <scope>NUCLEOTIDE SEQUENCE [LARGE SCALE GENOMIC DNA]</scope>
    <source>
        <strain evidence="2">DO16091913</strain>
        <tissue evidence="2">Muscle</tissue>
    </source>
</reference>
<dbReference type="EMBL" id="QXTE01000341">
    <property type="protein sequence ID" value="TFJ99246.1"/>
    <property type="molecule type" value="Genomic_DNA"/>
</dbReference>
<keyword evidence="2" id="KW-0503">Monooxygenase</keyword>
<keyword evidence="2" id="KW-0560">Oxidoreductase</keyword>
<feature type="region of interest" description="Disordered" evidence="1">
    <location>
        <begin position="59"/>
        <end position="111"/>
    </location>
</feature>
<feature type="region of interest" description="Disordered" evidence="1">
    <location>
        <begin position="1"/>
        <end position="27"/>
    </location>
</feature>
<evidence type="ECO:0000313" key="2">
    <source>
        <dbReference type="EMBL" id="TFJ99246.1"/>
    </source>
</evidence>
<name>A0A4D9DPP7_9SAUR</name>
<accession>A0A4D9DPP7</accession>
<gene>
    <name evidence="2" type="ORF">DR999_PMT18741</name>
</gene>
<protein>
    <submittedName>
        <fullName evidence="2">Putative DBH-like monooxygenase protein 2</fullName>
    </submittedName>
</protein>
<proteinExistence type="predicted"/>